<protein>
    <submittedName>
        <fullName evidence="2">TolC family protein</fullName>
    </submittedName>
</protein>
<evidence type="ECO:0000256" key="1">
    <source>
        <dbReference type="SAM" id="SignalP"/>
    </source>
</evidence>
<reference evidence="2" key="1">
    <citation type="submission" date="2022-01" db="EMBL/GenBank/DDBJ databases">
        <authorList>
            <person name="Jo J.-H."/>
            <person name="Im W.-T."/>
        </authorList>
    </citation>
    <scope>NUCLEOTIDE SEQUENCE</scope>
    <source>
        <strain evidence="2">NA20</strain>
    </source>
</reference>
<sequence>MNRKPLALTIATLLIFLNSFTAGAQIDSSGIDVILLNNRTFNNPNDTAVQRKLVELALASPKFRLATHEVKISELELRKTKGNWLNFLTLSLNYNEFSSQKSTGTGTQPPMIYPRYFFALNVPLGIIFSQGPQTKMAREAVAQGNTKKEDLGRSIKLNILSKYNNYKALGALMEIQSEMTNDIAVSAAQAEEDFKRGIIKFDTYLTTRKSANEELTKNVNMKLEQELLKLEIEEIIGVPLESVLNPANSSQKSTKK</sequence>
<dbReference type="Gene3D" id="1.20.1600.10">
    <property type="entry name" value="Outer membrane efflux proteins (OEP)"/>
    <property type="match status" value="1"/>
</dbReference>
<keyword evidence="3" id="KW-1185">Reference proteome</keyword>
<dbReference type="SUPFAM" id="SSF56954">
    <property type="entry name" value="Outer membrane efflux proteins (OEP)"/>
    <property type="match status" value="1"/>
</dbReference>
<proteinExistence type="predicted"/>
<dbReference type="RefSeq" id="WP_237875393.1">
    <property type="nucleotide sequence ID" value="NZ_JAKLTR010000015.1"/>
</dbReference>
<name>A0ABS9KX02_9BACT</name>
<gene>
    <name evidence="2" type="ORF">LZZ85_21345</name>
</gene>
<keyword evidence="1" id="KW-0732">Signal</keyword>
<feature type="chain" id="PRO_5046740909" evidence="1">
    <location>
        <begin position="25"/>
        <end position="256"/>
    </location>
</feature>
<accession>A0ABS9KX02</accession>
<dbReference type="Proteomes" id="UP001165367">
    <property type="component" value="Unassembled WGS sequence"/>
</dbReference>
<feature type="signal peptide" evidence="1">
    <location>
        <begin position="1"/>
        <end position="24"/>
    </location>
</feature>
<organism evidence="2 3">
    <name type="scientific">Terrimonas ginsenosidimutans</name>
    <dbReference type="NCBI Taxonomy" id="2908004"/>
    <lineage>
        <taxon>Bacteria</taxon>
        <taxon>Pseudomonadati</taxon>
        <taxon>Bacteroidota</taxon>
        <taxon>Chitinophagia</taxon>
        <taxon>Chitinophagales</taxon>
        <taxon>Chitinophagaceae</taxon>
        <taxon>Terrimonas</taxon>
    </lineage>
</organism>
<evidence type="ECO:0000313" key="2">
    <source>
        <dbReference type="EMBL" id="MCG2616856.1"/>
    </source>
</evidence>
<dbReference type="EMBL" id="JAKLTR010000015">
    <property type="protein sequence ID" value="MCG2616856.1"/>
    <property type="molecule type" value="Genomic_DNA"/>
</dbReference>
<evidence type="ECO:0000313" key="3">
    <source>
        <dbReference type="Proteomes" id="UP001165367"/>
    </source>
</evidence>
<comment type="caution">
    <text evidence="2">The sequence shown here is derived from an EMBL/GenBank/DDBJ whole genome shotgun (WGS) entry which is preliminary data.</text>
</comment>